<dbReference type="Pfam" id="PF07687">
    <property type="entry name" value="M20_dimer"/>
    <property type="match status" value="1"/>
</dbReference>
<evidence type="ECO:0000259" key="9">
    <source>
        <dbReference type="Pfam" id="PF07687"/>
    </source>
</evidence>
<dbReference type="SUPFAM" id="SSF53187">
    <property type="entry name" value="Zn-dependent exopeptidases"/>
    <property type="match status" value="1"/>
</dbReference>
<keyword evidence="7" id="KW-0170">Cobalt</keyword>
<dbReference type="Gene3D" id="3.30.70.360">
    <property type="match status" value="1"/>
</dbReference>
<dbReference type="GO" id="GO:0008483">
    <property type="term" value="F:transaminase activity"/>
    <property type="evidence" value="ECO:0007669"/>
    <property type="project" value="UniProtKB-KW"/>
</dbReference>
<dbReference type="KEGG" id="tpaf:A3L08_02770"/>
<dbReference type="GeneID" id="33315160"/>
<dbReference type="PANTHER" id="PTHR43808">
    <property type="entry name" value="ACETYLORNITHINE DEACETYLASE"/>
    <property type="match status" value="1"/>
</dbReference>
<feature type="region of interest" description="Disordered" evidence="8">
    <location>
        <begin position="259"/>
        <end position="279"/>
    </location>
</feature>
<dbReference type="InterPro" id="IPR010182">
    <property type="entry name" value="ArgE/DapE"/>
</dbReference>
<keyword evidence="4" id="KW-0479">Metal-binding</keyword>
<evidence type="ECO:0000313" key="11">
    <source>
        <dbReference type="Proteomes" id="UP000197418"/>
    </source>
</evidence>
<evidence type="ECO:0000256" key="7">
    <source>
        <dbReference type="ARBA" id="ARBA00023285"/>
    </source>
</evidence>
<dbReference type="Pfam" id="PF01546">
    <property type="entry name" value="Peptidase_M20"/>
    <property type="match status" value="1"/>
</dbReference>
<organism evidence="10 11">
    <name type="scientific">Thermococcus pacificus</name>
    <dbReference type="NCBI Taxonomy" id="71998"/>
    <lineage>
        <taxon>Archaea</taxon>
        <taxon>Methanobacteriati</taxon>
        <taxon>Methanobacteriota</taxon>
        <taxon>Thermococci</taxon>
        <taxon>Thermococcales</taxon>
        <taxon>Thermococcaceae</taxon>
        <taxon>Thermococcus</taxon>
    </lineage>
</organism>
<sequence length="422" mass="47637">MSETLDKVSQEIENLRDEMVETLVELIKIPAISPDYGYEGEYDKAQKLLEMIKDWPFDKVEVYNAPDERAKNGARPNILAYYYGEKGEESERLWILTHIDVVPPGDLSKWTVTEPFKPLVKDGKVYGRGSEDNGQSLVASLYAVKAMMHLGIRPKRTIILAFVSDEETGSKYGIGWLMKEHPELFRENDLVLVPDGGNEDGTFIEVAEKSILWFRVKVRGKQVHASMPDKGLNAHRVALDYAYHLDKLLHEKYSEEDELFDPPKSTFEPTMVRGPADSPNIAPGEHEVVFDCRVLPRYSLDDILNDAKVLAEEVKERYRKEIEGKTLPEIEIEVLQRLDAPAPTDPNSEIVVLLKDALRKLRGKEATVGGIGGGTFAAFFRKLRIPAVVWATLDEMAHQPNEYAKIENMVEDAKVMAALALL</sequence>
<keyword evidence="11" id="KW-1185">Reference proteome</keyword>
<comment type="cofactor">
    <cofactor evidence="1">
        <name>Co(2+)</name>
        <dbReference type="ChEBI" id="CHEBI:48828"/>
    </cofactor>
</comment>
<dbReference type="PANTHER" id="PTHR43808:SF32">
    <property type="entry name" value="ARGE_DAPE-RELATED DEACYLASE"/>
    <property type="match status" value="1"/>
</dbReference>
<keyword evidence="5" id="KW-0378">Hydrolase</keyword>
<evidence type="ECO:0000256" key="8">
    <source>
        <dbReference type="SAM" id="MobiDB-lite"/>
    </source>
</evidence>
<dbReference type="OrthoDB" id="24854at2157"/>
<dbReference type="InterPro" id="IPR002933">
    <property type="entry name" value="Peptidase_M20"/>
</dbReference>
<dbReference type="EMBL" id="CP015102">
    <property type="protein sequence ID" value="ASJ06330.1"/>
    <property type="molecule type" value="Genomic_DNA"/>
</dbReference>
<accession>A0A218P6E5</accession>
<evidence type="ECO:0000256" key="6">
    <source>
        <dbReference type="ARBA" id="ARBA00022833"/>
    </source>
</evidence>
<comment type="similarity">
    <text evidence="3">Belongs to the peptidase M20A family.</text>
</comment>
<dbReference type="Gene3D" id="3.40.630.10">
    <property type="entry name" value="Zn peptidases"/>
    <property type="match status" value="2"/>
</dbReference>
<proteinExistence type="inferred from homology"/>
<keyword evidence="10" id="KW-0032">Aminotransferase</keyword>
<dbReference type="AlphaFoldDB" id="A0A218P6E5"/>
<name>A0A218P6E5_9EURY</name>
<keyword evidence="6" id="KW-0862">Zinc</keyword>
<dbReference type="Proteomes" id="UP000197418">
    <property type="component" value="Chromosome"/>
</dbReference>
<reference evidence="10 11" key="1">
    <citation type="submission" date="2016-04" db="EMBL/GenBank/DDBJ databases">
        <title>Complete genome sequence of Thermococcus pacificus type strain P4.</title>
        <authorList>
            <person name="Oger P.M."/>
        </authorList>
    </citation>
    <scope>NUCLEOTIDE SEQUENCE [LARGE SCALE GENOMIC DNA]</scope>
    <source>
        <strain evidence="10 11">P-4</strain>
    </source>
</reference>
<evidence type="ECO:0000256" key="2">
    <source>
        <dbReference type="ARBA" id="ARBA00001947"/>
    </source>
</evidence>
<dbReference type="RefSeq" id="WP_088853592.1">
    <property type="nucleotide sequence ID" value="NZ_CP015102.1"/>
</dbReference>
<evidence type="ECO:0000256" key="1">
    <source>
        <dbReference type="ARBA" id="ARBA00001941"/>
    </source>
</evidence>
<evidence type="ECO:0000256" key="5">
    <source>
        <dbReference type="ARBA" id="ARBA00022801"/>
    </source>
</evidence>
<dbReference type="SUPFAM" id="SSF55031">
    <property type="entry name" value="Bacterial exopeptidase dimerisation domain"/>
    <property type="match status" value="1"/>
</dbReference>
<dbReference type="NCBIfam" id="TIGR01910">
    <property type="entry name" value="DapE-ArgE"/>
    <property type="match status" value="1"/>
</dbReference>
<dbReference type="NCBIfam" id="NF010589">
    <property type="entry name" value="PRK13983.1"/>
    <property type="match status" value="1"/>
</dbReference>
<comment type="cofactor">
    <cofactor evidence="2">
        <name>Zn(2+)</name>
        <dbReference type="ChEBI" id="CHEBI:29105"/>
    </cofactor>
</comment>
<feature type="domain" description="Peptidase M20 dimerisation" evidence="9">
    <location>
        <begin position="206"/>
        <end position="318"/>
    </location>
</feature>
<dbReference type="GO" id="GO:0046872">
    <property type="term" value="F:metal ion binding"/>
    <property type="evidence" value="ECO:0007669"/>
    <property type="project" value="UniProtKB-KW"/>
</dbReference>
<evidence type="ECO:0000313" key="10">
    <source>
        <dbReference type="EMBL" id="ASJ06330.1"/>
    </source>
</evidence>
<gene>
    <name evidence="10" type="ORF">A3L08_02770</name>
</gene>
<evidence type="ECO:0000256" key="4">
    <source>
        <dbReference type="ARBA" id="ARBA00022723"/>
    </source>
</evidence>
<evidence type="ECO:0000256" key="3">
    <source>
        <dbReference type="ARBA" id="ARBA00006247"/>
    </source>
</evidence>
<protein>
    <submittedName>
        <fullName evidence="10">Diaminopimelate aminotransferase</fullName>
    </submittedName>
</protein>
<dbReference type="GO" id="GO:0016787">
    <property type="term" value="F:hydrolase activity"/>
    <property type="evidence" value="ECO:0007669"/>
    <property type="project" value="UniProtKB-KW"/>
</dbReference>
<keyword evidence="10" id="KW-0808">Transferase</keyword>
<dbReference type="InterPro" id="IPR011650">
    <property type="entry name" value="Peptidase_M20_dimer"/>
</dbReference>
<dbReference type="InterPro" id="IPR050072">
    <property type="entry name" value="Peptidase_M20A"/>
</dbReference>
<dbReference type="InterPro" id="IPR036264">
    <property type="entry name" value="Bact_exopeptidase_dim_dom"/>
</dbReference>